<dbReference type="Proteomes" id="UP000265520">
    <property type="component" value="Unassembled WGS sequence"/>
</dbReference>
<name>A0A392RUR7_9FABA</name>
<reference evidence="1 2" key="1">
    <citation type="journal article" date="2018" name="Front. Plant Sci.">
        <title>Red Clover (Trifolium pratense) and Zigzag Clover (T. medium) - A Picture of Genomic Similarities and Differences.</title>
        <authorList>
            <person name="Dluhosova J."/>
            <person name="Istvanek J."/>
            <person name="Nedelnik J."/>
            <person name="Repkova J."/>
        </authorList>
    </citation>
    <scope>NUCLEOTIDE SEQUENCE [LARGE SCALE GENOMIC DNA]</scope>
    <source>
        <strain evidence="2">cv. 10/8</strain>
        <tissue evidence="1">Leaf</tissue>
    </source>
</reference>
<comment type="caution">
    <text evidence="1">The sequence shown here is derived from an EMBL/GenBank/DDBJ whole genome shotgun (WGS) entry which is preliminary data.</text>
</comment>
<dbReference type="AlphaFoldDB" id="A0A392RUR7"/>
<evidence type="ECO:0000313" key="1">
    <source>
        <dbReference type="EMBL" id="MCI39897.1"/>
    </source>
</evidence>
<feature type="non-terminal residue" evidence="1">
    <location>
        <position position="106"/>
    </location>
</feature>
<dbReference type="EMBL" id="LXQA010273225">
    <property type="protein sequence ID" value="MCI39897.1"/>
    <property type="molecule type" value="Genomic_DNA"/>
</dbReference>
<sequence>MVNSSPILNQFSTGSVSRVIETLIDNNLSPGLPLSDEQDLVLDSETVVPAHLDPVSKFERFDLATIVRSPKTTVNLGSASPLQYFSGPHCYWCRTPITIPLPEPPD</sequence>
<protein>
    <submittedName>
        <fullName evidence="1">Uncharacterized protein</fullName>
    </submittedName>
</protein>
<evidence type="ECO:0000313" key="2">
    <source>
        <dbReference type="Proteomes" id="UP000265520"/>
    </source>
</evidence>
<proteinExistence type="predicted"/>
<keyword evidence="2" id="KW-1185">Reference proteome</keyword>
<organism evidence="1 2">
    <name type="scientific">Trifolium medium</name>
    <dbReference type="NCBI Taxonomy" id="97028"/>
    <lineage>
        <taxon>Eukaryota</taxon>
        <taxon>Viridiplantae</taxon>
        <taxon>Streptophyta</taxon>
        <taxon>Embryophyta</taxon>
        <taxon>Tracheophyta</taxon>
        <taxon>Spermatophyta</taxon>
        <taxon>Magnoliopsida</taxon>
        <taxon>eudicotyledons</taxon>
        <taxon>Gunneridae</taxon>
        <taxon>Pentapetalae</taxon>
        <taxon>rosids</taxon>
        <taxon>fabids</taxon>
        <taxon>Fabales</taxon>
        <taxon>Fabaceae</taxon>
        <taxon>Papilionoideae</taxon>
        <taxon>50 kb inversion clade</taxon>
        <taxon>NPAAA clade</taxon>
        <taxon>Hologalegina</taxon>
        <taxon>IRL clade</taxon>
        <taxon>Trifolieae</taxon>
        <taxon>Trifolium</taxon>
    </lineage>
</organism>
<accession>A0A392RUR7</accession>